<dbReference type="Proteomes" id="UP000306509">
    <property type="component" value="Unassembled WGS sequence"/>
</dbReference>
<dbReference type="PANTHER" id="PTHR43649">
    <property type="entry name" value="ARABINOSE-BINDING PROTEIN-RELATED"/>
    <property type="match status" value="1"/>
</dbReference>
<dbReference type="InterPro" id="IPR050490">
    <property type="entry name" value="Bact_solute-bd_prot1"/>
</dbReference>
<gene>
    <name evidence="1" type="primary">msmE_35</name>
    <name evidence="1" type="ORF">DSM106044_04601</name>
</gene>
<evidence type="ECO:0000313" key="1">
    <source>
        <dbReference type="EMBL" id="TLC98491.1"/>
    </source>
</evidence>
<dbReference type="PANTHER" id="PTHR43649:SF12">
    <property type="entry name" value="DIACETYLCHITOBIOSE BINDING PROTEIN DASA"/>
    <property type="match status" value="1"/>
</dbReference>
<dbReference type="AlphaFoldDB" id="A0A4U8Q1B4"/>
<keyword evidence="2" id="KW-1185">Reference proteome</keyword>
<dbReference type="RefSeq" id="WP_027291943.1">
    <property type="nucleotide sequence ID" value="NZ_CAUSDN010000150.1"/>
</dbReference>
<dbReference type="Gene3D" id="3.40.190.10">
    <property type="entry name" value="Periplasmic binding protein-like II"/>
    <property type="match status" value="2"/>
</dbReference>
<comment type="caution">
    <text evidence="1">The sequence shown here is derived from an EMBL/GenBank/DDBJ whole genome shotgun (WGS) entry which is preliminary data.</text>
</comment>
<dbReference type="SUPFAM" id="SSF53850">
    <property type="entry name" value="Periplasmic binding protein-like II"/>
    <property type="match status" value="1"/>
</dbReference>
<protein>
    <submittedName>
        <fullName evidence="1">Multiple sugar-binding protein</fullName>
    </submittedName>
</protein>
<dbReference type="PROSITE" id="PS51257">
    <property type="entry name" value="PROKAR_LIPOPROTEIN"/>
    <property type="match status" value="1"/>
</dbReference>
<proteinExistence type="predicted"/>
<reference evidence="1 2" key="1">
    <citation type="journal article" date="2019" name="Anaerobe">
        <title>Detection of Robinsoniella peoriensis in multiple bone samples of a trauma patient.</title>
        <authorList>
            <person name="Schrottner P."/>
            <person name="Hartwich K."/>
            <person name="Bunk B."/>
            <person name="Schober I."/>
            <person name="Helbig S."/>
            <person name="Rudolph W.W."/>
            <person name="Gunzer F."/>
        </authorList>
    </citation>
    <scope>NUCLEOTIDE SEQUENCE [LARGE SCALE GENOMIC DNA]</scope>
    <source>
        <strain evidence="1 2">DSM 106044</strain>
    </source>
</reference>
<evidence type="ECO:0000313" key="2">
    <source>
        <dbReference type="Proteomes" id="UP000306509"/>
    </source>
</evidence>
<organism evidence="1 2">
    <name type="scientific">Robinsoniella peoriensis</name>
    <dbReference type="NCBI Taxonomy" id="180332"/>
    <lineage>
        <taxon>Bacteria</taxon>
        <taxon>Bacillati</taxon>
        <taxon>Bacillota</taxon>
        <taxon>Clostridia</taxon>
        <taxon>Lachnospirales</taxon>
        <taxon>Lachnospiraceae</taxon>
        <taxon>Robinsoniella</taxon>
    </lineage>
</organism>
<dbReference type="STRING" id="180332.GCA_000797495_03505"/>
<name>A0A4U8Q1B4_9FIRM</name>
<dbReference type="EMBL" id="QGQD01000092">
    <property type="protein sequence ID" value="TLC98491.1"/>
    <property type="molecule type" value="Genomic_DNA"/>
</dbReference>
<sequence>MKKKWIYSGLAVCVVGAWLSGCSSKESGGQTAASDKEVQKEGVTEITFQTWNPGEGEAIETLIADFESKNPDIKVNYVYMPYSDHVEKMKIDMASGQGPDVFGMQTGTTIKEFQDFEMNLTEFAEKAWGKDWESGFLDYCKDLLKDKQDGNYYGLPLGLTYAGYAWADVNMLKDYNLDVPKSLDDLKNNAEVLREEGQYPLAIGAKDAWINIDTWMSIANDINSEKLYAAIEGEVPFTDDELVESFGIWQSLFTGGIFQDGSLGVNMYSDTTDLFEKEGSIPMILNGSWTGAAYLNTADPQINKVFNGDGADHDIFLIDWNNDGKVSPVTAGVDVCLCMNKNTKNPEAAWKFIDYMLHDGQDILVNQYFQYCPSRSDLKLDVGRMSEDGLKNMDYIQKQAETNVAGYREMSYAELKQSITDTLISLALNEVTPKEAAETIETASKAQQR</sequence>
<accession>A0A4U8Q1B4</accession>
<dbReference type="InterPro" id="IPR006059">
    <property type="entry name" value="SBP"/>
</dbReference>
<dbReference type="Pfam" id="PF01547">
    <property type="entry name" value="SBP_bac_1"/>
    <property type="match status" value="1"/>
</dbReference>